<evidence type="ECO:0000256" key="4">
    <source>
        <dbReference type="ARBA" id="ARBA00022475"/>
    </source>
</evidence>
<feature type="domain" description="ABC transmembrane type-1" evidence="9">
    <location>
        <begin position="10"/>
        <end position="203"/>
    </location>
</feature>
<keyword evidence="7 8" id="KW-0472">Membrane</keyword>
<evidence type="ECO:0000259" key="9">
    <source>
        <dbReference type="PROSITE" id="PS50928"/>
    </source>
</evidence>
<protein>
    <submittedName>
        <fullName evidence="10">Methionine ABC transporter permease</fullName>
    </submittedName>
</protein>
<evidence type="ECO:0000256" key="6">
    <source>
        <dbReference type="ARBA" id="ARBA00022989"/>
    </source>
</evidence>
<dbReference type="PROSITE" id="PS50928">
    <property type="entry name" value="ABC_TM1"/>
    <property type="match status" value="1"/>
</dbReference>
<dbReference type="InterPro" id="IPR051322">
    <property type="entry name" value="AA_ABC_Transporter_Permease"/>
</dbReference>
<evidence type="ECO:0000313" key="10">
    <source>
        <dbReference type="EMBL" id="MDZ7551332.1"/>
    </source>
</evidence>
<dbReference type="PANTHER" id="PTHR30450:SF1">
    <property type="entry name" value="D-METHIONINE TRANSPORT SYSTEM PERMEASE PROTEIN METI-RELATED"/>
    <property type="match status" value="1"/>
</dbReference>
<keyword evidence="5 8" id="KW-0812">Transmembrane</keyword>
<dbReference type="GO" id="GO:0048473">
    <property type="term" value="P:D-methionine transmembrane transport"/>
    <property type="evidence" value="ECO:0007669"/>
    <property type="project" value="TreeGrafter"/>
</dbReference>
<name>A0A024C9Y6_HELPX</name>
<dbReference type="FunFam" id="1.10.3720.10:FF:000002">
    <property type="entry name" value="D-methionine ABC transporter permease MetI"/>
    <property type="match status" value="1"/>
</dbReference>
<proteinExistence type="inferred from homology"/>
<sequence>MISQMLIQATLETLYMVFVASFLAVVFGLPLGVLLLVSKKGHLLNKPLLHKILDTSINMTRSFPFIILIILLLPLSRFLIGTSIGSSASIIPLAISAIPFVAKLFENSLMEVEHGKIETTLSLGASHLEVVKMMLLESLPSLANNITITLISLIGYSAMAGALGAGGLGDLAIRIGYQSYRGDVLFYAVVVIIVLVQIIQSTGDYVVKRLRKHKY</sequence>
<comment type="subcellular location">
    <subcellularLocation>
        <location evidence="1 8">Cell membrane</location>
        <topology evidence="1 8">Multi-pass membrane protein</topology>
    </subcellularLocation>
</comment>
<feature type="transmembrane region" description="Helical" evidence="8">
    <location>
        <begin position="142"/>
        <end position="164"/>
    </location>
</feature>
<keyword evidence="4" id="KW-1003">Cell membrane</keyword>
<evidence type="ECO:0000256" key="7">
    <source>
        <dbReference type="ARBA" id="ARBA00023136"/>
    </source>
</evidence>
<dbReference type="NCBIfam" id="NF008049">
    <property type="entry name" value="PRK10782.1"/>
    <property type="match status" value="1"/>
</dbReference>
<dbReference type="eggNOG" id="COG2011">
    <property type="taxonomic scope" value="Bacteria"/>
</dbReference>
<evidence type="ECO:0000256" key="8">
    <source>
        <dbReference type="RuleBase" id="RU363032"/>
    </source>
</evidence>
<comment type="similarity">
    <text evidence="2">Belongs to the binding-protein-dependent transport system permease family. CysTW subfamily.</text>
</comment>
<dbReference type="InterPro" id="IPR035906">
    <property type="entry name" value="MetI-like_sf"/>
</dbReference>
<dbReference type="EMBL" id="JAXMRN010000025">
    <property type="protein sequence ID" value="MDZ7551332.1"/>
    <property type="molecule type" value="Genomic_DNA"/>
</dbReference>
<evidence type="ECO:0000256" key="2">
    <source>
        <dbReference type="ARBA" id="ARBA00007069"/>
    </source>
</evidence>
<dbReference type="GO" id="GO:0005886">
    <property type="term" value="C:plasma membrane"/>
    <property type="evidence" value="ECO:0007669"/>
    <property type="project" value="UniProtKB-SubCell"/>
</dbReference>
<dbReference type="RefSeq" id="WP_033587815.1">
    <property type="nucleotide sequence ID" value="NZ_CP007604.1"/>
</dbReference>
<keyword evidence="6 8" id="KW-1133">Transmembrane helix</keyword>
<dbReference type="InterPro" id="IPR000515">
    <property type="entry name" value="MetI-like"/>
</dbReference>
<evidence type="ECO:0000256" key="3">
    <source>
        <dbReference type="ARBA" id="ARBA00022448"/>
    </source>
</evidence>
<evidence type="ECO:0000256" key="5">
    <source>
        <dbReference type="ARBA" id="ARBA00022692"/>
    </source>
</evidence>
<feature type="transmembrane region" description="Helical" evidence="8">
    <location>
        <begin position="14"/>
        <end position="37"/>
    </location>
</feature>
<dbReference type="SUPFAM" id="SSF161098">
    <property type="entry name" value="MetI-like"/>
    <property type="match status" value="1"/>
</dbReference>
<keyword evidence="3 8" id="KW-0813">Transport</keyword>
<accession>A0A024C9Y6</accession>
<dbReference type="PANTHER" id="PTHR30450">
    <property type="entry name" value="ABC TRANSPORTER PERMEASE"/>
    <property type="match status" value="1"/>
</dbReference>
<feature type="transmembrane region" description="Helical" evidence="8">
    <location>
        <begin position="58"/>
        <end position="80"/>
    </location>
</feature>
<dbReference type="Gene3D" id="1.10.3720.10">
    <property type="entry name" value="MetI-like"/>
    <property type="match status" value="1"/>
</dbReference>
<dbReference type="Proteomes" id="UP001294612">
    <property type="component" value="Unassembled WGS sequence"/>
</dbReference>
<feature type="transmembrane region" description="Helical" evidence="8">
    <location>
        <begin position="184"/>
        <end position="207"/>
    </location>
</feature>
<comment type="caution">
    <text evidence="10">The sequence shown here is derived from an EMBL/GenBank/DDBJ whole genome shotgun (WGS) entry which is preliminary data.</text>
</comment>
<evidence type="ECO:0000313" key="11">
    <source>
        <dbReference type="Proteomes" id="UP001294612"/>
    </source>
</evidence>
<feature type="transmembrane region" description="Helical" evidence="8">
    <location>
        <begin position="86"/>
        <end position="105"/>
    </location>
</feature>
<reference evidence="10" key="1">
    <citation type="submission" date="2023-10" db="EMBL/GenBank/DDBJ databases">
        <title>First insite into the whole-genome sequence variations in clarithromycin resistant Helicobacter pylori clinical isolates in Russia.</title>
        <authorList>
            <person name="Starkova D.A."/>
            <person name="Svarval A.V."/>
            <person name="Polev D.E."/>
            <person name="Saitova A.T."/>
            <person name="Gladyshev N.S."/>
            <person name="Egorova S.A."/>
        </authorList>
    </citation>
    <scope>NUCLEOTIDE SEQUENCE</scope>
    <source>
        <strain evidence="10">HP290</strain>
    </source>
</reference>
<gene>
    <name evidence="10" type="ORF">RGC63_06495</name>
</gene>
<organism evidence="10 11">
    <name type="scientific">Helicobacter pylori</name>
    <name type="common">Campylobacter pylori</name>
    <dbReference type="NCBI Taxonomy" id="210"/>
    <lineage>
        <taxon>Bacteria</taxon>
        <taxon>Pseudomonadati</taxon>
        <taxon>Campylobacterota</taxon>
        <taxon>Epsilonproteobacteria</taxon>
        <taxon>Campylobacterales</taxon>
        <taxon>Helicobacteraceae</taxon>
        <taxon>Helicobacter</taxon>
    </lineage>
</organism>
<dbReference type="AlphaFoldDB" id="A0A024C9Y6"/>
<evidence type="ECO:0000256" key="1">
    <source>
        <dbReference type="ARBA" id="ARBA00004651"/>
    </source>
</evidence>
<dbReference type="Pfam" id="PF00528">
    <property type="entry name" value="BPD_transp_1"/>
    <property type="match status" value="1"/>
</dbReference>